<accession>A0A4C1TVD5</accession>
<keyword evidence="2" id="KW-1185">Reference proteome</keyword>
<evidence type="ECO:0000313" key="2">
    <source>
        <dbReference type="Proteomes" id="UP000299102"/>
    </source>
</evidence>
<proteinExistence type="predicted"/>
<name>A0A4C1TVD5_EUMVA</name>
<comment type="caution">
    <text evidence="1">The sequence shown here is derived from an EMBL/GenBank/DDBJ whole genome shotgun (WGS) entry which is preliminary data.</text>
</comment>
<dbReference type="Proteomes" id="UP000299102">
    <property type="component" value="Unassembled WGS sequence"/>
</dbReference>
<reference evidence="1 2" key="1">
    <citation type="journal article" date="2019" name="Commun. Biol.">
        <title>The bagworm genome reveals a unique fibroin gene that provides high tensile strength.</title>
        <authorList>
            <person name="Kono N."/>
            <person name="Nakamura H."/>
            <person name="Ohtoshi R."/>
            <person name="Tomita M."/>
            <person name="Numata K."/>
            <person name="Arakawa K."/>
        </authorList>
    </citation>
    <scope>NUCLEOTIDE SEQUENCE [LARGE SCALE GENOMIC DNA]</scope>
</reference>
<gene>
    <name evidence="1" type="ORF">EVAR_7851_1</name>
</gene>
<dbReference type="EMBL" id="BGZK01000091">
    <property type="protein sequence ID" value="GBP17858.1"/>
    <property type="molecule type" value="Genomic_DNA"/>
</dbReference>
<evidence type="ECO:0000313" key="1">
    <source>
        <dbReference type="EMBL" id="GBP17858.1"/>
    </source>
</evidence>
<dbReference type="AlphaFoldDB" id="A0A4C1TVD5"/>
<sequence>MGLRFQESTALTDVHAPSAPSLAVRPRSVKLFTTSQLTALPTPHSFRGTFSASSRETVAPKVVTRDAAAPRVAGRAAVVAGGARPRDLIKSHRGGAGGAARAGAARTAPRVAPIALCQSSAGLT</sequence>
<organism evidence="1 2">
    <name type="scientific">Eumeta variegata</name>
    <name type="common">Bagworm moth</name>
    <name type="synonym">Eumeta japonica</name>
    <dbReference type="NCBI Taxonomy" id="151549"/>
    <lineage>
        <taxon>Eukaryota</taxon>
        <taxon>Metazoa</taxon>
        <taxon>Ecdysozoa</taxon>
        <taxon>Arthropoda</taxon>
        <taxon>Hexapoda</taxon>
        <taxon>Insecta</taxon>
        <taxon>Pterygota</taxon>
        <taxon>Neoptera</taxon>
        <taxon>Endopterygota</taxon>
        <taxon>Lepidoptera</taxon>
        <taxon>Glossata</taxon>
        <taxon>Ditrysia</taxon>
        <taxon>Tineoidea</taxon>
        <taxon>Psychidae</taxon>
        <taxon>Oiketicinae</taxon>
        <taxon>Eumeta</taxon>
    </lineage>
</organism>
<protein>
    <submittedName>
        <fullName evidence="1">Uncharacterized protein</fullName>
    </submittedName>
</protein>